<accession>A0A1I1PS49</accession>
<gene>
    <name evidence="1" type="ORF">SAMN05216297_104349</name>
</gene>
<name>A0A1I1PS49_9FLAO</name>
<evidence type="ECO:0000313" key="1">
    <source>
        <dbReference type="EMBL" id="SFD12676.1"/>
    </source>
</evidence>
<reference evidence="2" key="1">
    <citation type="submission" date="2016-10" db="EMBL/GenBank/DDBJ databases">
        <authorList>
            <person name="Varghese N."/>
            <person name="Submissions S."/>
        </authorList>
    </citation>
    <scope>NUCLEOTIDE SEQUENCE [LARGE SCALE GENOMIC DNA]</scope>
    <source>
        <strain evidence="2">CGMCC 1.10370</strain>
    </source>
</reference>
<dbReference type="EMBL" id="FOMH01000004">
    <property type="protein sequence ID" value="SFD12676.1"/>
    <property type="molecule type" value="Genomic_DNA"/>
</dbReference>
<dbReference type="RefSeq" id="WP_091492796.1">
    <property type="nucleotide sequence ID" value="NZ_FOMH01000004.1"/>
</dbReference>
<sequence>MSKILLNNNLEDSDEILNEEKKDIKILPNLFQGRTEAELQNAKFPDWDIIPQAQFINPRIKNQ</sequence>
<organism evidence="1 2">
    <name type="scientific">Flavobacterium phragmitis</name>
    <dbReference type="NCBI Taxonomy" id="739143"/>
    <lineage>
        <taxon>Bacteria</taxon>
        <taxon>Pseudomonadati</taxon>
        <taxon>Bacteroidota</taxon>
        <taxon>Flavobacteriia</taxon>
        <taxon>Flavobacteriales</taxon>
        <taxon>Flavobacteriaceae</taxon>
        <taxon>Flavobacterium</taxon>
    </lineage>
</organism>
<proteinExistence type="predicted"/>
<dbReference type="OrthoDB" id="772613at2"/>
<dbReference type="AlphaFoldDB" id="A0A1I1PS49"/>
<protein>
    <submittedName>
        <fullName evidence="1">Uncharacterized protein</fullName>
    </submittedName>
</protein>
<keyword evidence="2" id="KW-1185">Reference proteome</keyword>
<dbReference type="STRING" id="739143.SAMN05216297_104349"/>
<evidence type="ECO:0000313" key="2">
    <source>
        <dbReference type="Proteomes" id="UP000199672"/>
    </source>
</evidence>
<dbReference type="Proteomes" id="UP000199672">
    <property type="component" value="Unassembled WGS sequence"/>
</dbReference>